<dbReference type="PROSITE" id="PS50404">
    <property type="entry name" value="GST_NTER"/>
    <property type="match status" value="1"/>
</dbReference>
<dbReference type="Gene3D" id="1.20.1050.10">
    <property type="match status" value="1"/>
</dbReference>
<dbReference type="GO" id="GO:0004364">
    <property type="term" value="F:glutathione transferase activity"/>
    <property type="evidence" value="ECO:0007669"/>
    <property type="project" value="UniProtKB-EC"/>
</dbReference>
<dbReference type="OrthoDB" id="3233083at2759"/>
<dbReference type="InterPro" id="IPR036282">
    <property type="entry name" value="Glutathione-S-Trfase_C_sf"/>
</dbReference>
<dbReference type="SFLD" id="SFLDS00019">
    <property type="entry name" value="Glutathione_Transferase_(cytos"/>
    <property type="match status" value="1"/>
</dbReference>
<keyword evidence="2" id="KW-0808">Transferase</keyword>
<dbReference type="SUPFAM" id="SSF47616">
    <property type="entry name" value="GST C-terminal domain-like"/>
    <property type="match status" value="1"/>
</dbReference>
<dbReference type="Gene3D" id="3.40.30.10">
    <property type="entry name" value="Glutaredoxin"/>
    <property type="match status" value="1"/>
</dbReference>
<protein>
    <recommendedName>
        <fullName evidence="1">glutathione transferase</fullName>
        <ecNumber evidence="1">2.5.1.18</ecNumber>
    </recommendedName>
</protein>
<evidence type="ECO:0000256" key="3">
    <source>
        <dbReference type="ARBA" id="ARBA00047960"/>
    </source>
</evidence>
<dbReference type="InterPro" id="IPR050213">
    <property type="entry name" value="GST_superfamily"/>
</dbReference>
<gene>
    <name evidence="5" type="ORF">EXIGLDRAFT_844892</name>
</gene>
<dbReference type="Pfam" id="PF02798">
    <property type="entry name" value="GST_N"/>
    <property type="match status" value="1"/>
</dbReference>
<evidence type="ECO:0000256" key="1">
    <source>
        <dbReference type="ARBA" id="ARBA00012452"/>
    </source>
</evidence>
<evidence type="ECO:0000313" key="6">
    <source>
        <dbReference type="Proteomes" id="UP000077266"/>
    </source>
</evidence>
<reference evidence="5 6" key="1">
    <citation type="journal article" date="2016" name="Mol. Biol. Evol.">
        <title>Comparative Genomics of Early-Diverging Mushroom-Forming Fungi Provides Insights into the Origins of Lignocellulose Decay Capabilities.</title>
        <authorList>
            <person name="Nagy L.G."/>
            <person name="Riley R."/>
            <person name="Tritt A."/>
            <person name="Adam C."/>
            <person name="Daum C."/>
            <person name="Floudas D."/>
            <person name="Sun H."/>
            <person name="Yadav J.S."/>
            <person name="Pangilinan J."/>
            <person name="Larsson K.H."/>
            <person name="Matsuura K."/>
            <person name="Barry K."/>
            <person name="Labutti K."/>
            <person name="Kuo R."/>
            <person name="Ohm R.A."/>
            <person name="Bhattacharya S.S."/>
            <person name="Shirouzu T."/>
            <person name="Yoshinaga Y."/>
            <person name="Martin F.M."/>
            <person name="Grigoriev I.V."/>
            <person name="Hibbett D.S."/>
        </authorList>
    </citation>
    <scope>NUCLEOTIDE SEQUENCE [LARGE SCALE GENOMIC DNA]</scope>
    <source>
        <strain evidence="5 6">HHB12029</strain>
    </source>
</reference>
<dbReference type="STRING" id="1314781.A0A165BRQ9"/>
<keyword evidence="6" id="KW-1185">Reference proteome</keyword>
<dbReference type="Proteomes" id="UP000077266">
    <property type="component" value="Unassembled WGS sequence"/>
</dbReference>
<dbReference type="InterPro" id="IPR040079">
    <property type="entry name" value="Glutathione_S-Trfase"/>
</dbReference>
<feature type="domain" description="GST N-terminal" evidence="4">
    <location>
        <begin position="6"/>
        <end position="88"/>
    </location>
</feature>
<dbReference type="EMBL" id="KV426415">
    <property type="protein sequence ID" value="KZV81127.1"/>
    <property type="molecule type" value="Genomic_DNA"/>
</dbReference>
<dbReference type="InterPro" id="IPR036249">
    <property type="entry name" value="Thioredoxin-like_sf"/>
</dbReference>
<name>A0A165BRQ9_EXIGL</name>
<evidence type="ECO:0000259" key="4">
    <source>
        <dbReference type="PROSITE" id="PS50404"/>
    </source>
</evidence>
<dbReference type="PANTHER" id="PTHR11571:SF224">
    <property type="entry name" value="HEMATOPOIETIC PROSTAGLANDIN D SYNTHASE"/>
    <property type="match status" value="1"/>
</dbReference>
<dbReference type="InterPro" id="IPR004045">
    <property type="entry name" value="Glutathione_S-Trfase_N"/>
</dbReference>
<organism evidence="5 6">
    <name type="scientific">Exidia glandulosa HHB12029</name>
    <dbReference type="NCBI Taxonomy" id="1314781"/>
    <lineage>
        <taxon>Eukaryota</taxon>
        <taxon>Fungi</taxon>
        <taxon>Dikarya</taxon>
        <taxon>Basidiomycota</taxon>
        <taxon>Agaricomycotina</taxon>
        <taxon>Agaricomycetes</taxon>
        <taxon>Auriculariales</taxon>
        <taxon>Exidiaceae</taxon>
        <taxon>Exidia</taxon>
    </lineage>
</organism>
<evidence type="ECO:0000313" key="5">
    <source>
        <dbReference type="EMBL" id="KZV81127.1"/>
    </source>
</evidence>
<dbReference type="Pfam" id="PF14497">
    <property type="entry name" value="GST_C_3"/>
    <property type="match status" value="1"/>
</dbReference>
<dbReference type="EC" id="2.5.1.18" evidence="1"/>
<dbReference type="SUPFAM" id="SSF52833">
    <property type="entry name" value="Thioredoxin-like"/>
    <property type="match status" value="1"/>
</dbReference>
<proteinExistence type="predicted"/>
<dbReference type="InParanoid" id="A0A165BRQ9"/>
<dbReference type="InterPro" id="IPR004046">
    <property type="entry name" value="GST_C"/>
</dbReference>
<evidence type="ECO:0000256" key="2">
    <source>
        <dbReference type="ARBA" id="ARBA00022679"/>
    </source>
</evidence>
<accession>A0A165BRQ9</accession>
<comment type="catalytic activity">
    <reaction evidence="3">
        <text>RX + glutathione = an S-substituted glutathione + a halide anion + H(+)</text>
        <dbReference type="Rhea" id="RHEA:16437"/>
        <dbReference type="ChEBI" id="CHEBI:15378"/>
        <dbReference type="ChEBI" id="CHEBI:16042"/>
        <dbReference type="ChEBI" id="CHEBI:17792"/>
        <dbReference type="ChEBI" id="CHEBI:57925"/>
        <dbReference type="ChEBI" id="CHEBI:90779"/>
        <dbReference type="EC" id="2.5.1.18"/>
    </reaction>
</comment>
<sequence>MVSLSLSYEVHYFESAGRADLPRMMLDVAGAPYKNVFIDFAKWSEVKDTMAFGKVPKLVVSESDGSRKELFETNAIVNYLAEVLGLAPDGGAFARAKAASITSNLCDLEDKLRRTYGLPSVEERHKAHEKHIAETIPTYLKYHERLVEGDFYFGDKVTVADLKLHQMYCLFDDMYAARNPFKTHAAEFTNLNRIIATLAAGPAGEYARNRRDFGRLKWVAERWEWVFDGRSLDES</sequence>
<dbReference type="AlphaFoldDB" id="A0A165BRQ9"/>
<dbReference type="GO" id="GO:0006749">
    <property type="term" value="P:glutathione metabolic process"/>
    <property type="evidence" value="ECO:0007669"/>
    <property type="project" value="TreeGrafter"/>
</dbReference>
<dbReference type="PANTHER" id="PTHR11571">
    <property type="entry name" value="GLUTATHIONE S-TRANSFERASE"/>
    <property type="match status" value="1"/>
</dbReference>